<reference evidence="1 2" key="1">
    <citation type="submission" date="2024-06" db="EMBL/GenBank/DDBJ databases">
        <title>The draft genome of Grus japonensis, version 3.</title>
        <authorList>
            <person name="Nabeshima K."/>
            <person name="Suzuki S."/>
            <person name="Onuma M."/>
        </authorList>
    </citation>
    <scope>NUCLEOTIDE SEQUENCE [LARGE SCALE GENOMIC DNA]</scope>
    <source>
        <strain evidence="1 2">451A</strain>
    </source>
</reference>
<organism evidence="1 2">
    <name type="scientific">Grus japonensis</name>
    <name type="common">Japanese crane</name>
    <name type="synonym">Red-crowned crane</name>
    <dbReference type="NCBI Taxonomy" id="30415"/>
    <lineage>
        <taxon>Eukaryota</taxon>
        <taxon>Metazoa</taxon>
        <taxon>Chordata</taxon>
        <taxon>Craniata</taxon>
        <taxon>Vertebrata</taxon>
        <taxon>Euteleostomi</taxon>
        <taxon>Archelosauria</taxon>
        <taxon>Archosauria</taxon>
        <taxon>Dinosauria</taxon>
        <taxon>Saurischia</taxon>
        <taxon>Theropoda</taxon>
        <taxon>Coelurosauria</taxon>
        <taxon>Aves</taxon>
        <taxon>Neognathae</taxon>
        <taxon>Neoaves</taxon>
        <taxon>Gruiformes</taxon>
        <taxon>Gruidae</taxon>
        <taxon>Grus</taxon>
    </lineage>
</organism>
<protein>
    <submittedName>
        <fullName evidence="1">Uncharacterized protein</fullName>
    </submittedName>
</protein>
<comment type="caution">
    <text evidence="1">The sequence shown here is derived from an EMBL/GenBank/DDBJ whole genome shotgun (WGS) entry which is preliminary data.</text>
</comment>
<gene>
    <name evidence="1" type="ORF">GRJ2_002444700</name>
</gene>
<sequence>MLFAFLAEDRYNVVIRDRPYCQPSKPQGLFTTPSRSGLELCLRKSRSERILFYFHSFSGWFFPNKDKQSDFHIVPPLCLVKGVSHSYPFASYVAAETKPTGRGSGLLVIKNTFLEELGLAIWQRTFDKKSCKMLLLSILDKYSVKMIDLFAYHGFSATVYVFIRFSKGPRAP</sequence>
<keyword evidence="2" id="KW-1185">Reference proteome</keyword>
<evidence type="ECO:0000313" key="2">
    <source>
        <dbReference type="Proteomes" id="UP001623348"/>
    </source>
</evidence>
<dbReference type="Proteomes" id="UP001623348">
    <property type="component" value="Unassembled WGS sequence"/>
</dbReference>
<evidence type="ECO:0000313" key="1">
    <source>
        <dbReference type="EMBL" id="GAB0199793.1"/>
    </source>
</evidence>
<name>A0ABC9XPY5_GRUJA</name>
<accession>A0ABC9XPY5</accession>
<dbReference type="AlphaFoldDB" id="A0ABC9XPY5"/>
<dbReference type="EMBL" id="BAAFJT010000024">
    <property type="protein sequence ID" value="GAB0199793.1"/>
    <property type="molecule type" value="Genomic_DNA"/>
</dbReference>
<proteinExistence type="predicted"/>